<gene>
    <name evidence="3" type="ORF">Triagg1_3755</name>
</gene>
<evidence type="ECO:0000256" key="1">
    <source>
        <dbReference type="SAM" id="MobiDB-lite"/>
    </source>
</evidence>
<dbReference type="Proteomes" id="UP001273209">
    <property type="component" value="Unassembled WGS sequence"/>
</dbReference>
<evidence type="ECO:0000313" key="4">
    <source>
        <dbReference type="Proteomes" id="UP001273209"/>
    </source>
</evidence>
<accession>A0AAE1IFT1</accession>
<dbReference type="GeneID" id="87917987"/>
<dbReference type="AlphaFoldDB" id="A0AAE1IFT1"/>
<keyword evidence="4" id="KW-1185">Reference proteome</keyword>
<feature type="transmembrane region" description="Helical" evidence="2">
    <location>
        <begin position="40"/>
        <end position="63"/>
    </location>
</feature>
<evidence type="ECO:0000256" key="2">
    <source>
        <dbReference type="SAM" id="Phobius"/>
    </source>
</evidence>
<comment type="caution">
    <text evidence="3">The sequence shown here is derived from an EMBL/GenBank/DDBJ whole genome shotgun (WGS) entry which is preliminary data.</text>
</comment>
<feature type="transmembrane region" description="Helical" evidence="2">
    <location>
        <begin position="70"/>
        <end position="87"/>
    </location>
</feature>
<name>A0AAE1IFT1_9HYPO</name>
<protein>
    <submittedName>
        <fullName evidence="3">Uncharacterized protein</fullName>
    </submittedName>
</protein>
<feature type="region of interest" description="Disordered" evidence="1">
    <location>
        <begin position="201"/>
        <end position="221"/>
    </location>
</feature>
<keyword evidence="2" id="KW-1133">Transmembrane helix</keyword>
<reference evidence="3" key="1">
    <citation type="submission" date="2023-11" db="EMBL/GenBank/DDBJ databases">
        <title>The genome sequences of three competitors of mushroom-forming fungi.</title>
        <authorList>
            <person name="Beijen E."/>
            <person name="Ohm R.A."/>
        </authorList>
    </citation>
    <scope>NUCLEOTIDE SEQUENCE</scope>
    <source>
        <strain evidence="3">CBS 100526</strain>
    </source>
</reference>
<proteinExistence type="predicted"/>
<evidence type="ECO:0000313" key="3">
    <source>
        <dbReference type="EMBL" id="KAK4077423.1"/>
    </source>
</evidence>
<keyword evidence="2" id="KW-0812">Transmembrane</keyword>
<organism evidence="3 4">
    <name type="scientific">Trichoderma aggressivum f. europaeum</name>
    <dbReference type="NCBI Taxonomy" id="173218"/>
    <lineage>
        <taxon>Eukaryota</taxon>
        <taxon>Fungi</taxon>
        <taxon>Dikarya</taxon>
        <taxon>Ascomycota</taxon>
        <taxon>Pezizomycotina</taxon>
        <taxon>Sordariomycetes</taxon>
        <taxon>Hypocreomycetidae</taxon>
        <taxon>Hypocreales</taxon>
        <taxon>Hypocreaceae</taxon>
        <taxon>Trichoderma</taxon>
    </lineage>
</organism>
<dbReference type="EMBL" id="JAWRVG010000011">
    <property type="protein sequence ID" value="KAK4077423.1"/>
    <property type="molecule type" value="Genomic_DNA"/>
</dbReference>
<sequence>MSCRRRPISFQILKVNALLTEISLLLEKEFSLPPPPPPLLLAHLSVLFYLLAYFLLYALWCFFYLPTHPVFFFLVFFFLIPYSFSLSHNASDTIPNVISSTSLSQPRRSVVAQIDRSAGREYNEKYIIHNGVLWVGDVEDTEKGTEASHDTLHFFLSQTKTVEEQVHSENTLPLAMLKIALRTTERLNDLGVRKEANKTSCYSKANSNHRKPAHTSETDVL</sequence>
<dbReference type="RefSeq" id="XP_062757258.1">
    <property type="nucleotide sequence ID" value="XM_062898082.1"/>
</dbReference>
<keyword evidence="2" id="KW-0472">Membrane</keyword>